<dbReference type="CDD" id="cd19870">
    <property type="entry name" value="DSRM_SON-like"/>
    <property type="match status" value="1"/>
</dbReference>
<evidence type="ECO:0000313" key="5">
    <source>
        <dbReference type="EMBL" id="GFS32032.1"/>
    </source>
</evidence>
<dbReference type="SUPFAM" id="SSF54768">
    <property type="entry name" value="dsRNA-binding domain-like"/>
    <property type="match status" value="1"/>
</dbReference>
<organism evidence="5 6">
    <name type="scientific">Nephila pilipes</name>
    <name type="common">Giant wood spider</name>
    <name type="synonym">Nephila maculata</name>
    <dbReference type="NCBI Taxonomy" id="299642"/>
    <lineage>
        <taxon>Eukaryota</taxon>
        <taxon>Metazoa</taxon>
        <taxon>Ecdysozoa</taxon>
        <taxon>Arthropoda</taxon>
        <taxon>Chelicerata</taxon>
        <taxon>Arachnida</taxon>
        <taxon>Araneae</taxon>
        <taxon>Araneomorphae</taxon>
        <taxon>Entelegynae</taxon>
        <taxon>Araneoidea</taxon>
        <taxon>Nephilidae</taxon>
        <taxon>Nephila</taxon>
    </lineage>
</organism>
<evidence type="ECO:0000256" key="2">
    <source>
        <dbReference type="SAM" id="MobiDB-lite"/>
    </source>
</evidence>
<dbReference type="SMART" id="SM00358">
    <property type="entry name" value="DSRM"/>
    <property type="match status" value="1"/>
</dbReference>
<name>A0A8X6K8W6_NEPPI</name>
<gene>
    <name evidence="5" type="primary">Son</name>
    <name evidence="5" type="ORF">NPIL_703982</name>
</gene>
<dbReference type="InterPro" id="IPR014720">
    <property type="entry name" value="dsRBD_dom"/>
</dbReference>
<reference evidence="5" key="1">
    <citation type="submission" date="2020-08" db="EMBL/GenBank/DDBJ databases">
        <title>Multicomponent nature underlies the extraordinary mechanical properties of spider dragline silk.</title>
        <authorList>
            <person name="Kono N."/>
            <person name="Nakamura H."/>
            <person name="Mori M."/>
            <person name="Yoshida Y."/>
            <person name="Ohtoshi R."/>
            <person name="Malay A.D."/>
            <person name="Moran D.A.P."/>
            <person name="Tomita M."/>
            <person name="Numata K."/>
            <person name="Arakawa K."/>
        </authorList>
    </citation>
    <scope>NUCLEOTIDE SEQUENCE</scope>
</reference>
<feature type="compositionally biased region" description="Basic residues" evidence="2">
    <location>
        <begin position="380"/>
        <end position="389"/>
    </location>
</feature>
<comment type="caution">
    <text evidence="5">The sequence shown here is derived from an EMBL/GenBank/DDBJ whole genome shotgun (WGS) entry which is preliminary data.</text>
</comment>
<keyword evidence="6" id="KW-1185">Reference proteome</keyword>
<feature type="region of interest" description="Disordered" evidence="2">
    <location>
        <begin position="697"/>
        <end position="719"/>
    </location>
</feature>
<proteinExistence type="predicted"/>
<dbReference type="Gene3D" id="3.30.160.20">
    <property type="match status" value="1"/>
</dbReference>
<feature type="domain" description="DRBM" evidence="3">
    <location>
        <begin position="972"/>
        <end position="1042"/>
    </location>
</feature>
<sequence>MSLVEENGNTDDEDVNIEGILADFFLKKIGMKSSKSDSDGRHKKKSKHKKHKSKKHKHKSSKRSSSIERIKYSNNLDLGHTSSSEEKEIKRLKKIKKLDGRDSQKFNAYLPISLSAQNILSSKETDIHNSTNTSVGIDVPYGPSLELLLTGTETTRETESKTLRDISLPEQKDESLGQNLSKLSKEPAEYEVSNKVNCLELETSKLADKSVIIEEIECKEHVVASNAENACINEPLNMSQEFVEATKVIDTNINSDKPKIESDFKNEKKHKENSSKSRSRSLSKSRKPKNFRSRSRSKRRSRSKSRPKRHSRSISRSKRGSRSISRSKKHSRSWSRSKRHSRSRSKLRHRTRSRTRRSRSNYRSCKRSYSRDYSVSPRQSRSRTRRYRSRSKETFRRKGIRKSRSHSRSLGKRRRSRSYSKDRIKPKYDNRSRSRSKSGRHHSRSSSGEHSNPKSKRESSYSSKSLTERTSSESKSRLKRNSRSKSKEKESSAKSCKIDQAKILEIAQKNVLNMIEQGTLPVGIPLEHFKKKELVSIKSGGKSVQELTDFCAKLSKKENEVNDEPNNTIDVGNKDGDTGFIHHPFKLKEQSMIKLNIKNAVQIPVKTHAEKFAETAKLSSQFPVSSGNQHKQKELEWIPVVTDSSKRDLKVNSAKTVTSTIPAVPELKNSVPEVAKCAASIDTFTSTTNSVSFIPLPSTSPLPSLSPPPLPPTPMSFPPLPPPPPLPPLVSEPQFTSSQIMLSNDTNSQLSNVNLPSTSLQSVQPVIPLSLMKYPMPSYTNNLSMSTICSGLVPSTANQEPFSKAYSAPNPKKQFDIASVLSKKLKAQQKLQEDPNNAEALQAIQDTQATVQEWVRSCEVPGMFYGSTHVKLLTPEQLSGPRDYRVKRTAFNNRHLLFPHDALTLAAPVTEGKGMSLLKKMGWNPGEGLGKNKEGSLVPLMLDIKMDKKGLVSEGESGKSTSNAVKELQGKHPVSALMELCSKRKWKPPLYTIIKDIGPPHKKLFLFKVEVNGVEYQPVMPSSNKKIAKADAAIVCLQTLKVYMQ</sequence>
<dbReference type="PROSITE" id="PS50137">
    <property type="entry name" value="DS_RBD"/>
    <property type="match status" value="1"/>
</dbReference>
<evidence type="ECO:0000259" key="4">
    <source>
        <dbReference type="PROSITE" id="PS50174"/>
    </source>
</evidence>
<feature type="compositionally biased region" description="Pro residues" evidence="2">
    <location>
        <begin position="698"/>
        <end position="719"/>
    </location>
</feature>
<dbReference type="GO" id="GO:0048024">
    <property type="term" value="P:regulation of mRNA splicing, via spliceosome"/>
    <property type="evidence" value="ECO:0007669"/>
    <property type="project" value="TreeGrafter"/>
</dbReference>
<feature type="region of interest" description="Disordered" evidence="2">
    <location>
        <begin position="32"/>
        <end position="86"/>
    </location>
</feature>
<evidence type="ECO:0000313" key="6">
    <source>
        <dbReference type="Proteomes" id="UP000887013"/>
    </source>
</evidence>
<dbReference type="EMBL" id="BMAW01042029">
    <property type="protein sequence ID" value="GFS32032.1"/>
    <property type="molecule type" value="Genomic_DNA"/>
</dbReference>
<feature type="compositionally biased region" description="Basic and acidic residues" evidence="2">
    <location>
        <begin position="485"/>
        <end position="495"/>
    </location>
</feature>
<evidence type="ECO:0000259" key="3">
    <source>
        <dbReference type="PROSITE" id="PS50137"/>
    </source>
</evidence>
<dbReference type="Proteomes" id="UP000887013">
    <property type="component" value="Unassembled WGS sequence"/>
</dbReference>
<dbReference type="GO" id="GO:0003723">
    <property type="term" value="F:RNA binding"/>
    <property type="evidence" value="ECO:0007669"/>
    <property type="project" value="UniProtKB-UniRule"/>
</dbReference>
<dbReference type="InterPro" id="IPR000467">
    <property type="entry name" value="G_patch_dom"/>
</dbReference>
<dbReference type="Pfam" id="PF01585">
    <property type="entry name" value="G-patch"/>
    <property type="match status" value="1"/>
</dbReference>
<dbReference type="GO" id="GO:0051726">
    <property type="term" value="P:regulation of cell cycle"/>
    <property type="evidence" value="ECO:0007669"/>
    <property type="project" value="InterPro"/>
</dbReference>
<dbReference type="PROSITE" id="PS50174">
    <property type="entry name" value="G_PATCH"/>
    <property type="match status" value="1"/>
</dbReference>
<feature type="region of interest" description="Disordered" evidence="2">
    <location>
        <begin position="254"/>
        <end position="495"/>
    </location>
</feature>
<dbReference type="Pfam" id="PF14709">
    <property type="entry name" value="DND1_DSRM"/>
    <property type="match status" value="1"/>
</dbReference>
<accession>A0A8X6K8W6</accession>
<dbReference type="InterPro" id="IPR032922">
    <property type="entry name" value="SON"/>
</dbReference>
<feature type="compositionally biased region" description="Basic residues" evidence="2">
    <location>
        <begin position="277"/>
        <end position="368"/>
    </location>
</feature>
<feature type="compositionally biased region" description="Basic and acidic residues" evidence="2">
    <location>
        <begin position="256"/>
        <end position="275"/>
    </location>
</feature>
<feature type="compositionally biased region" description="Basic residues" evidence="2">
    <location>
        <begin position="41"/>
        <end position="62"/>
    </location>
</feature>
<feature type="compositionally biased region" description="Basic residues" evidence="2">
    <location>
        <begin position="397"/>
        <end position="418"/>
    </location>
</feature>
<dbReference type="PANTHER" id="PTHR46528:SF1">
    <property type="entry name" value="PROTEIN SON"/>
    <property type="match status" value="1"/>
</dbReference>
<feature type="domain" description="G-patch" evidence="4">
    <location>
        <begin position="910"/>
        <end position="956"/>
    </location>
</feature>
<dbReference type="AlphaFoldDB" id="A0A8X6K8W6"/>
<dbReference type="SMART" id="SM00443">
    <property type="entry name" value="G_patch"/>
    <property type="match status" value="1"/>
</dbReference>
<protein>
    <submittedName>
        <fullName evidence="5">Protein SON</fullName>
    </submittedName>
</protein>
<keyword evidence="1" id="KW-0694">RNA-binding</keyword>
<dbReference type="OrthoDB" id="786951at2759"/>
<dbReference type="PANTHER" id="PTHR46528">
    <property type="entry name" value="PROTEIN SON"/>
    <property type="match status" value="1"/>
</dbReference>
<feature type="compositionally biased region" description="Basic and acidic residues" evidence="2">
    <location>
        <begin position="419"/>
        <end position="432"/>
    </location>
</feature>
<feature type="compositionally biased region" description="Basic and acidic residues" evidence="2">
    <location>
        <begin position="466"/>
        <end position="476"/>
    </location>
</feature>
<feature type="compositionally biased region" description="Basic residues" evidence="2">
    <location>
        <begin position="433"/>
        <end position="444"/>
    </location>
</feature>
<evidence type="ECO:0000256" key="1">
    <source>
        <dbReference type="PROSITE-ProRule" id="PRU00266"/>
    </source>
</evidence>